<gene>
    <name evidence="4" type="ORF">HDF25_005155</name>
</gene>
<accession>A0A7X0MMG9</accession>
<dbReference type="AlphaFoldDB" id="A0A7X0MMG9"/>
<feature type="domain" description="PKD-like" evidence="2">
    <location>
        <begin position="591"/>
        <end position="678"/>
    </location>
</feature>
<protein>
    <submittedName>
        <fullName evidence="4">Gliding motility-associated-like protein/uncharacterized repeat protein (TIGR01451 family)</fullName>
    </submittedName>
</protein>
<dbReference type="InterPro" id="IPR026341">
    <property type="entry name" value="T9SS_type_B"/>
</dbReference>
<dbReference type="Gene3D" id="2.60.40.10">
    <property type="entry name" value="Immunoglobulins"/>
    <property type="match status" value="2"/>
</dbReference>
<dbReference type="Proteomes" id="UP000521017">
    <property type="component" value="Unassembled WGS sequence"/>
</dbReference>
<feature type="non-terminal residue" evidence="4">
    <location>
        <position position="1"/>
    </location>
</feature>
<organism evidence="4 5">
    <name type="scientific">Pedobacter cryoconitis</name>
    <dbReference type="NCBI Taxonomy" id="188932"/>
    <lineage>
        <taxon>Bacteria</taxon>
        <taxon>Pseudomonadati</taxon>
        <taxon>Bacteroidota</taxon>
        <taxon>Sphingobacteriia</taxon>
        <taxon>Sphingobacteriales</taxon>
        <taxon>Sphingobacteriaceae</taxon>
        <taxon>Pedobacter</taxon>
    </lineage>
</organism>
<dbReference type="InterPro" id="IPR013783">
    <property type="entry name" value="Ig-like_fold"/>
</dbReference>
<dbReference type="Pfam" id="PF24346">
    <property type="entry name" value="DUF7507"/>
    <property type="match status" value="2"/>
</dbReference>
<evidence type="ECO:0000256" key="1">
    <source>
        <dbReference type="SAM" id="MobiDB-lite"/>
    </source>
</evidence>
<evidence type="ECO:0000259" key="3">
    <source>
        <dbReference type="Pfam" id="PF24346"/>
    </source>
</evidence>
<dbReference type="Pfam" id="PF13585">
    <property type="entry name" value="CHU_C"/>
    <property type="match status" value="1"/>
</dbReference>
<feature type="domain" description="DUF7507" evidence="3">
    <location>
        <begin position="683"/>
        <end position="769"/>
    </location>
</feature>
<dbReference type="InterPro" id="IPR045828">
    <property type="entry name" value="PKD_Bacteroidetes"/>
</dbReference>
<dbReference type="InterPro" id="IPR047589">
    <property type="entry name" value="DUF11_rpt"/>
</dbReference>
<name>A0A7X0MMG9_9SPHI</name>
<dbReference type="NCBIfam" id="TIGR04131">
    <property type="entry name" value="Bac_Flav_CTERM"/>
    <property type="match status" value="1"/>
</dbReference>
<evidence type="ECO:0000259" key="2">
    <source>
        <dbReference type="Pfam" id="PF19406"/>
    </source>
</evidence>
<dbReference type="InterPro" id="IPR055354">
    <property type="entry name" value="DUF7507"/>
</dbReference>
<feature type="region of interest" description="Disordered" evidence="1">
    <location>
        <begin position="883"/>
        <end position="903"/>
    </location>
</feature>
<feature type="domain" description="PKD-like" evidence="2">
    <location>
        <begin position="231"/>
        <end position="310"/>
    </location>
</feature>
<dbReference type="RefSeq" id="WP_184629205.1">
    <property type="nucleotide sequence ID" value="NZ_JACHCC010000017.1"/>
</dbReference>
<dbReference type="Pfam" id="PF17963">
    <property type="entry name" value="Big_9"/>
    <property type="match status" value="1"/>
</dbReference>
<proteinExistence type="predicted"/>
<evidence type="ECO:0000313" key="4">
    <source>
        <dbReference type="EMBL" id="MBB6502970.1"/>
    </source>
</evidence>
<feature type="domain" description="DUF7507" evidence="3">
    <location>
        <begin position="803"/>
        <end position="896"/>
    </location>
</feature>
<sequence length="1093" mass="113215">ATNLTNAAVVSKITVTPVSAVGCAGLPLTFKITVKPTSNVAAITDKVYCNTDPVPVLTLGGNISGDTYNWTNDNTAIGLAASGTGTLPEFTATNSTNAAVVANIKVTPVSTVGCAGTPMTFKITVKPTSNVAAVSDVTYCNGTTTTGITLTGNITSDTYNWSNDNTAIGLAASGTGIIPSFTATNSSNAAVEATITLTPVSTVGCAGLAKTFKITVKPTSNVAAVSDVTYCNGATTAGITLTGNITGDTYTWSNDNATIGLASSGTGTIPSFTATNSTNAPVVANIRVTPVSTIGCAGLAMTFKITVNPTVSLALTSNPGSNIVSTCINTPVSPIIYTISNGTGATVSNLPAGVTGNYVNGIFTINGIPTVSGTYPYTVTTTGGCGSKQLFGQIDVYPDATMELVSATGSNNPVLCINTPLNPITYKITHATGATTSGLPAGLTGHYDPATNQFIINGNPSVAGLFPYTITTTGGCSSVTLSGTIQVNPNTTIQLISALSTANQTLCINSNLQNIIYQTTNATNAQVTGLPLGITGTFSNGQFTINGVPAQAGTFNYTVTATGLCQAQQLTGTITVIPSPIGFNDLINDLSCTNKSIQYDLQANVNNVTKGGNAVPASFIWTAGQNNNVTGQRNGSGNTINATLINISHAVQQVIYTVTPTSVSGGCPGTPFTITVNVPVCSGLSIAKRADVTIVSAVGDVINYMITVKNTATANHTNVEVNDPFLGGILTGPISGDNGNGILEANETWIYAGTYRVTQEDLDKNGKPNSGSGKIINTVTLRTAEDPTLLTANATVDIVTKGSIVLVKTGVVSSDFTTITYTFKVRNTGKVRLKNLNLTDTKIIGKIDLGITVLEAGATISVDAVYKITDEERRDGRVVNTATVSGYTPAGDPVTDISGTQTNNDDPTVHIIVDAPQAINDRASVMINQVVTFSLTDNDIPSTNGLDKGSIVVTRLPAHGQVQIHSDGTVTYTPDRGYAGPDDFTYSVADNKGNISNKALVNITVIPIDLFIPNTITPNGDGKNDTFKIIGRESFDSIDLLIFNRWGNEVYRNSNYLDEWGGSGLAEGTYYYVMQLKKAGSQITKKGWILIKR</sequence>
<dbReference type="EMBL" id="JACHCC010000017">
    <property type="protein sequence ID" value="MBB6502970.1"/>
    <property type="molecule type" value="Genomic_DNA"/>
</dbReference>
<reference evidence="4 5" key="1">
    <citation type="submission" date="2020-08" db="EMBL/GenBank/DDBJ databases">
        <title>Genomic Encyclopedia of Type Strains, Phase IV (KMG-V): Genome sequencing to study the core and pangenomes of soil and plant-associated prokaryotes.</title>
        <authorList>
            <person name="Whitman W."/>
        </authorList>
    </citation>
    <scope>NUCLEOTIDE SEQUENCE [LARGE SCALE GENOMIC DNA]</scope>
    <source>
        <strain evidence="4 5">M2T3</strain>
    </source>
</reference>
<dbReference type="Gene3D" id="2.60.40.3440">
    <property type="match status" value="1"/>
</dbReference>
<dbReference type="Pfam" id="PF19406">
    <property type="entry name" value="PKD_5"/>
    <property type="match status" value="3"/>
</dbReference>
<comment type="caution">
    <text evidence="4">The sequence shown here is derived from an EMBL/GenBank/DDBJ whole genome shotgun (WGS) entry which is preliminary data.</text>
</comment>
<dbReference type="NCBIfam" id="TIGR01451">
    <property type="entry name" value="B_ant_repeat"/>
    <property type="match status" value="1"/>
</dbReference>
<evidence type="ECO:0000313" key="5">
    <source>
        <dbReference type="Proteomes" id="UP000521017"/>
    </source>
</evidence>
<feature type="domain" description="PKD-like" evidence="2">
    <location>
        <begin position="61"/>
        <end position="128"/>
    </location>
</feature>